<dbReference type="Proteomes" id="UP000324222">
    <property type="component" value="Unassembled WGS sequence"/>
</dbReference>
<keyword evidence="2" id="KW-1185">Reference proteome</keyword>
<name>A0A5B7DHG3_PORTR</name>
<evidence type="ECO:0000313" key="2">
    <source>
        <dbReference type="Proteomes" id="UP000324222"/>
    </source>
</evidence>
<sequence length="67" mass="7516">MYSEQTPALSKVSKTHITNHVSNVISCIKYLQISLKFKHSISLSHHADELSPTSEGLVTHVRVKTRT</sequence>
<reference evidence="1 2" key="1">
    <citation type="submission" date="2019-05" db="EMBL/GenBank/DDBJ databases">
        <title>Another draft genome of Portunus trituberculatus and its Hox gene families provides insights of decapod evolution.</title>
        <authorList>
            <person name="Jeong J.-H."/>
            <person name="Song I."/>
            <person name="Kim S."/>
            <person name="Choi T."/>
            <person name="Kim D."/>
            <person name="Ryu S."/>
            <person name="Kim W."/>
        </authorList>
    </citation>
    <scope>NUCLEOTIDE SEQUENCE [LARGE SCALE GENOMIC DNA]</scope>
    <source>
        <tissue evidence="1">Muscle</tissue>
    </source>
</reference>
<dbReference type="EMBL" id="VSRR010000883">
    <property type="protein sequence ID" value="MPC20545.1"/>
    <property type="molecule type" value="Genomic_DNA"/>
</dbReference>
<protein>
    <submittedName>
        <fullName evidence="1">Uncharacterized protein</fullName>
    </submittedName>
</protein>
<proteinExistence type="predicted"/>
<comment type="caution">
    <text evidence="1">The sequence shown here is derived from an EMBL/GenBank/DDBJ whole genome shotgun (WGS) entry which is preliminary data.</text>
</comment>
<dbReference type="AlphaFoldDB" id="A0A5B7DHG3"/>
<organism evidence="1 2">
    <name type="scientific">Portunus trituberculatus</name>
    <name type="common">Swimming crab</name>
    <name type="synonym">Neptunus trituberculatus</name>
    <dbReference type="NCBI Taxonomy" id="210409"/>
    <lineage>
        <taxon>Eukaryota</taxon>
        <taxon>Metazoa</taxon>
        <taxon>Ecdysozoa</taxon>
        <taxon>Arthropoda</taxon>
        <taxon>Crustacea</taxon>
        <taxon>Multicrustacea</taxon>
        <taxon>Malacostraca</taxon>
        <taxon>Eumalacostraca</taxon>
        <taxon>Eucarida</taxon>
        <taxon>Decapoda</taxon>
        <taxon>Pleocyemata</taxon>
        <taxon>Brachyura</taxon>
        <taxon>Eubrachyura</taxon>
        <taxon>Portunoidea</taxon>
        <taxon>Portunidae</taxon>
        <taxon>Portuninae</taxon>
        <taxon>Portunus</taxon>
    </lineage>
</organism>
<accession>A0A5B7DHG3</accession>
<evidence type="ECO:0000313" key="1">
    <source>
        <dbReference type="EMBL" id="MPC20545.1"/>
    </source>
</evidence>
<gene>
    <name evidence="1" type="ORF">E2C01_013492</name>
</gene>